<keyword evidence="3" id="KW-1185">Reference proteome</keyword>
<evidence type="ECO:0000256" key="1">
    <source>
        <dbReference type="SAM" id="MobiDB-lite"/>
    </source>
</evidence>
<feature type="region of interest" description="Disordered" evidence="1">
    <location>
        <begin position="41"/>
        <end position="238"/>
    </location>
</feature>
<dbReference type="Proteomes" id="UP000799429">
    <property type="component" value="Unassembled WGS sequence"/>
</dbReference>
<gene>
    <name evidence="2" type="ORF">M501DRAFT_995642</name>
</gene>
<accession>A0A9P4VRL2</accession>
<feature type="compositionally biased region" description="Basic residues" evidence="1">
    <location>
        <begin position="132"/>
        <end position="142"/>
    </location>
</feature>
<evidence type="ECO:0000313" key="3">
    <source>
        <dbReference type="Proteomes" id="UP000799429"/>
    </source>
</evidence>
<proteinExistence type="predicted"/>
<organism evidence="2 3">
    <name type="scientific">Patellaria atrata CBS 101060</name>
    <dbReference type="NCBI Taxonomy" id="1346257"/>
    <lineage>
        <taxon>Eukaryota</taxon>
        <taxon>Fungi</taxon>
        <taxon>Dikarya</taxon>
        <taxon>Ascomycota</taxon>
        <taxon>Pezizomycotina</taxon>
        <taxon>Dothideomycetes</taxon>
        <taxon>Dothideomycetes incertae sedis</taxon>
        <taxon>Patellariales</taxon>
        <taxon>Patellariaceae</taxon>
        <taxon>Patellaria</taxon>
    </lineage>
</organism>
<dbReference type="OrthoDB" id="3939134at2759"/>
<feature type="compositionally biased region" description="Basic and acidic residues" evidence="1">
    <location>
        <begin position="194"/>
        <end position="205"/>
    </location>
</feature>
<feature type="compositionally biased region" description="Basic and acidic residues" evidence="1">
    <location>
        <begin position="58"/>
        <end position="70"/>
    </location>
</feature>
<protein>
    <submittedName>
        <fullName evidence="2">Uncharacterized protein</fullName>
    </submittedName>
</protein>
<dbReference type="EMBL" id="MU006099">
    <property type="protein sequence ID" value="KAF2837659.1"/>
    <property type="molecule type" value="Genomic_DNA"/>
</dbReference>
<evidence type="ECO:0000313" key="2">
    <source>
        <dbReference type="EMBL" id="KAF2837659.1"/>
    </source>
</evidence>
<comment type="caution">
    <text evidence="2">The sequence shown here is derived from an EMBL/GenBank/DDBJ whole genome shotgun (WGS) entry which is preliminary data.</text>
</comment>
<sequence>MGAALSKEDKTEAVLATAVRFLSPGAAISNETVLAAESASLLNTSRSLPSPNVRTRSKTGDGDGLHDFRIQRPSPSTVRPKNNRKQADEVIEPTTKTIEGNQQVTRSSAKSSTRTTRSLGNKLPSTVESQRAKKKQTTRKSGHRESSTAQQYDPRQESELTAAKPSQAQPKRRGRPPKGSNVNVVIEVDDPPDKDDGRGLDHGPNEDAEQEDERSSYRKSSTPVEQESEHAVSETESQDNLFGRKINLRGLYRSIKAVGVSYSQGSKTTRDFEILTEVGEEIYRECETMGSSYEAKPRTRDDIKKALVEVNDVLDDLQNNIASMNFKTKELVQDVYTTIVPCLTRVLCHSTNYHNTIIHRGQRDTDLFVSSLRRITRIMKIILDIKQKLHSVTYRPRDMGVIKPVKGIFVKLEPIYKGFQRELDIYDSQQEAARRKEKGLRVQQLEEAIRVQREQEQAVKDARRRRWIALHTARLLAEPDARRYGHLAAPEWPIEPANHYDIDANGEPFDRIEVFPTKSDKRSSPNWWRMMDDQGWSEEEKEALIFGLARYSSKNRSEVAVFAKIFKDSCGRGKSLRGRTATEITYMAWLLKNLFISDDTERGLEIEQWVRDIPVIID</sequence>
<name>A0A9P4VRL2_9PEZI</name>
<reference evidence="2" key="1">
    <citation type="journal article" date="2020" name="Stud. Mycol.">
        <title>101 Dothideomycetes genomes: a test case for predicting lifestyles and emergence of pathogens.</title>
        <authorList>
            <person name="Haridas S."/>
            <person name="Albert R."/>
            <person name="Binder M."/>
            <person name="Bloem J."/>
            <person name="Labutti K."/>
            <person name="Salamov A."/>
            <person name="Andreopoulos B."/>
            <person name="Baker S."/>
            <person name="Barry K."/>
            <person name="Bills G."/>
            <person name="Bluhm B."/>
            <person name="Cannon C."/>
            <person name="Castanera R."/>
            <person name="Culley D."/>
            <person name="Daum C."/>
            <person name="Ezra D."/>
            <person name="Gonzalez J."/>
            <person name="Henrissat B."/>
            <person name="Kuo A."/>
            <person name="Liang C."/>
            <person name="Lipzen A."/>
            <person name="Lutzoni F."/>
            <person name="Magnuson J."/>
            <person name="Mondo S."/>
            <person name="Nolan M."/>
            <person name="Ohm R."/>
            <person name="Pangilinan J."/>
            <person name="Park H.-J."/>
            <person name="Ramirez L."/>
            <person name="Alfaro M."/>
            <person name="Sun H."/>
            <person name="Tritt A."/>
            <person name="Yoshinaga Y."/>
            <person name="Zwiers L.-H."/>
            <person name="Turgeon B."/>
            <person name="Goodwin S."/>
            <person name="Spatafora J."/>
            <person name="Crous P."/>
            <person name="Grigoriev I."/>
        </authorList>
    </citation>
    <scope>NUCLEOTIDE SEQUENCE</scope>
    <source>
        <strain evidence="2">CBS 101060</strain>
    </source>
</reference>
<feature type="compositionally biased region" description="Polar residues" evidence="1">
    <location>
        <begin position="94"/>
        <end position="104"/>
    </location>
</feature>
<feature type="compositionally biased region" description="Polar residues" evidence="1">
    <location>
        <begin position="41"/>
        <end position="54"/>
    </location>
</feature>
<dbReference type="AlphaFoldDB" id="A0A9P4VRL2"/>
<feature type="compositionally biased region" description="Low complexity" evidence="1">
    <location>
        <begin position="105"/>
        <end position="118"/>
    </location>
</feature>